<feature type="chain" id="PRO_5044569424" evidence="1">
    <location>
        <begin position="22"/>
        <end position="124"/>
    </location>
</feature>
<dbReference type="InterPro" id="IPR010824">
    <property type="entry name" value="DUF1425"/>
</dbReference>
<dbReference type="EMBL" id="LR134515">
    <property type="protein sequence ID" value="VEJ16059.1"/>
    <property type="molecule type" value="Genomic_DNA"/>
</dbReference>
<gene>
    <name evidence="3" type="ORF">NCTC10976_00133</name>
    <name evidence="2" type="ORF">OYG11_00685</name>
</gene>
<reference evidence="3 4" key="1">
    <citation type="submission" date="2018-12" db="EMBL/GenBank/DDBJ databases">
        <authorList>
            <consortium name="Pathogen Informatics"/>
        </authorList>
    </citation>
    <scope>NUCLEOTIDE SEQUENCE [LARGE SCALE GENOMIC DNA]</scope>
    <source>
        <strain evidence="3 4">NCTC10976</strain>
    </source>
</reference>
<name>A0A223MEM8_ACTPL</name>
<dbReference type="Pfam" id="PF07233">
    <property type="entry name" value="DUF1425"/>
    <property type="match status" value="1"/>
</dbReference>
<dbReference type="Proteomes" id="UP001077788">
    <property type="component" value="Unassembled WGS sequence"/>
</dbReference>
<dbReference type="EMBL" id="JAPQFC010000001">
    <property type="protein sequence ID" value="MCY6522768.1"/>
    <property type="molecule type" value="Genomic_DNA"/>
</dbReference>
<reference evidence="2" key="3">
    <citation type="submission" date="2022-12" db="EMBL/GenBank/DDBJ databases">
        <authorList>
            <person name="Kardos G."/>
            <person name="Sarkozi R."/>
            <person name="Laczko L."/>
            <person name="Marton S."/>
            <person name="Makrai L."/>
            <person name="Banyai K."/>
            <person name="Fodor L."/>
        </authorList>
    </citation>
    <scope>NUCLEOTIDE SEQUENCE</scope>
    <source>
        <strain evidence="2">84/14</strain>
    </source>
</reference>
<dbReference type="RefSeq" id="WP_005595819.1">
    <property type="nucleotide sequence ID" value="NZ_CBDBSU010000093.1"/>
</dbReference>
<dbReference type="AlphaFoldDB" id="A0A223MEM8"/>
<dbReference type="PROSITE" id="PS51257">
    <property type="entry name" value="PROKAR_LIPOPROTEIN"/>
    <property type="match status" value="1"/>
</dbReference>
<dbReference type="Gene3D" id="2.60.40.3230">
    <property type="match status" value="1"/>
</dbReference>
<keyword evidence="3" id="KW-0449">Lipoprotein</keyword>
<feature type="signal peptide" evidence="1">
    <location>
        <begin position="1"/>
        <end position="21"/>
    </location>
</feature>
<evidence type="ECO:0000313" key="3">
    <source>
        <dbReference type="EMBL" id="VEJ16059.1"/>
    </source>
</evidence>
<dbReference type="OrthoDB" id="5690781at2"/>
<accession>A0A223MEM8</accession>
<sequence>MKQLKSYWSLAVFSLFLTACGSNPQSYIKGKSAPIVNVEAQIATQIEIDAKSEKVSVTNLTEYPLNLSYKLFWYDNQGITQTNNNISMQPWLSLWLNGKQSQTLSLEKPTAESSNYRIYLRGNR</sequence>
<dbReference type="GeneID" id="48598272"/>
<dbReference type="Proteomes" id="UP000275510">
    <property type="component" value="Chromosome"/>
</dbReference>
<proteinExistence type="predicted"/>
<evidence type="ECO:0000313" key="4">
    <source>
        <dbReference type="Proteomes" id="UP000275510"/>
    </source>
</evidence>
<protein>
    <submittedName>
        <fullName evidence="3">Lipoprotein</fullName>
    </submittedName>
    <submittedName>
        <fullName evidence="2">YcfL family protein</fullName>
    </submittedName>
</protein>
<reference evidence="2" key="2">
    <citation type="journal article" date="2021" name="Vet Sci">
        <title>O-Serogroups and Pathovirotypes of Escherichia coli Isolated from Post-Weaning Piglets Showing Diarrhoea and/or Oedema in South Korea.</title>
        <authorList>
            <person name="Byun J.W."/>
            <person name="Moon B.Y."/>
            <person name="Do K.H."/>
            <person name="Lee K."/>
            <person name="Lee H.Y."/>
            <person name="Kim W.I."/>
            <person name="So B."/>
            <person name="Lee W.K."/>
        </authorList>
    </citation>
    <scope>NUCLEOTIDE SEQUENCE</scope>
    <source>
        <strain evidence="2">84/14</strain>
    </source>
</reference>
<organism evidence="3 4">
    <name type="scientific">Actinobacillus pleuropneumoniae</name>
    <name type="common">Haemophilus pleuropneumoniae</name>
    <dbReference type="NCBI Taxonomy" id="715"/>
    <lineage>
        <taxon>Bacteria</taxon>
        <taxon>Pseudomonadati</taxon>
        <taxon>Pseudomonadota</taxon>
        <taxon>Gammaproteobacteria</taxon>
        <taxon>Pasteurellales</taxon>
        <taxon>Pasteurellaceae</taxon>
        <taxon>Actinobacillus</taxon>
    </lineage>
</organism>
<keyword evidence="1" id="KW-0732">Signal</keyword>
<dbReference type="OMA" id="VYYFFWY"/>
<dbReference type="InterPro" id="IPR038483">
    <property type="entry name" value="YcfL-like_sf"/>
</dbReference>
<evidence type="ECO:0000256" key="1">
    <source>
        <dbReference type="SAM" id="SignalP"/>
    </source>
</evidence>
<dbReference type="CDD" id="cd09030">
    <property type="entry name" value="DUF1425"/>
    <property type="match status" value="1"/>
</dbReference>
<evidence type="ECO:0000313" key="2">
    <source>
        <dbReference type="EMBL" id="MCY6522768.1"/>
    </source>
</evidence>